<evidence type="ECO:0000313" key="1">
    <source>
        <dbReference type="EMBL" id="ETV65829.1"/>
    </source>
</evidence>
<protein>
    <submittedName>
        <fullName evidence="1">Uncharacterized protein</fullName>
    </submittedName>
</protein>
<dbReference type="EMBL" id="KI913223">
    <property type="protein sequence ID" value="ETV65829.1"/>
    <property type="molecule type" value="Genomic_DNA"/>
</dbReference>
<sequence length="116" mass="12915">MDMEKWRGQVDYFLIHESSCASFLYVCAIRSNMSLWSLSRVSLPLSRCCDFSRRASEMLDAICIAFFSHTSSHSWTFRSSSGTCAPICCSSSINLRPSATFVLAPPVLELMVGRAS</sequence>
<reference evidence="1" key="1">
    <citation type="submission" date="2013-12" db="EMBL/GenBank/DDBJ databases">
        <title>The Genome Sequence of Aphanomyces astaci APO3.</title>
        <authorList>
            <consortium name="The Broad Institute Genomics Platform"/>
            <person name="Russ C."/>
            <person name="Tyler B."/>
            <person name="van West P."/>
            <person name="Dieguez-Uribeondo J."/>
            <person name="Young S.K."/>
            <person name="Zeng Q."/>
            <person name="Gargeya S."/>
            <person name="Fitzgerald M."/>
            <person name="Abouelleil A."/>
            <person name="Alvarado L."/>
            <person name="Chapman S.B."/>
            <person name="Gainer-Dewar J."/>
            <person name="Goldberg J."/>
            <person name="Griggs A."/>
            <person name="Gujja S."/>
            <person name="Hansen M."/>
            <person name="Howarth C."/>
            <person name="Imamovic A."/>
            <person name="Ireland A."/>
            <person name="Larimer J."/>
            <person name="McCowan C."/>
            <person name="Murphy C."/>
            <person name="Pearson M."/>
            <person name="Poon T.W."/>
            <person name="Priest M."/>
            <person name="Roberts A."/>
            <person name="Saif S."/>
            <person name="Shea T."/>
            <person name="Sykes S."/>
            <person name="Wortman J."/>
            <person name="Nusbaum C."/>
            <person name="Birren B."/>
        </authorList>
    </citation>
    <scope>NUCLEOTIDE SEQUENCE [LARGE SCALE GENOMIC DNA]</scope>
    <source>
        <strain evidence="1">APO3</strain>
    </source>
</reference>
<name>W4FG35_APHAT</name>
<dbReference type="VEuPathDB" id="FungiDB:H257_17558"/>
<dbReference type="AlphaFoldDB" id="W4FG35"/>
<dbReference type="GeneID" id="20819554"/>
<organism evidence="1">
    <name type="scientific">Aphanomyces astaci</name>
    <name type="common">Crayfish plague agent</name>
    <dbReference type="NCBI Taxonomy" id="112090"/>
    <lineage>
        <taxon>Eukaryota</taxon>
        <taxon>Sar</taxon>
        <taxon>Stramenopiles</taxon>
        <taxon>Oomycota</taxon>
        <taxon>Saprolegniomycetes</taxon>
        <taxon>Saprolegniales</taxon>
        <taxon>Verrucalvaceae</taxon>
        <taxon>Aphanomyces</taxon>
    </lineage>
</organism>
<accession>W4FG35</accession>
<proteinExistence type="predicted"/>
<dbReference type="RefSeq" id="XP_009844692.1">
    <property type="nucleotide sequence ID" value="XM_009846390.1"/>
</dbReference>
<gene>
    <name evidence="1" type="ORF">H257_17558</name>
</gene>